<dbReference type="SMART" id="SM00387">
    <property type="entry name" value="HATPase_c"/>
    <property type="match status" value="1"/>
</dbReference>
<keyword evidence="5" id="KW-0418">Kinase</keyword>
<dbReference type="SUPFAM" id="SSF52172">
    <property type="entry name" value="CheY-like"/>
    <property type="match status" value="1"/>
</dbReference>
<dbReference type="PROSITE" id="PS50110">
    <property type="entry name" value="RESPONSE_REGULATORY"/>
    <property type="match status" value="1"/>
</dbReference>
<dbReference type="PROSITE" id="PS50109">
    <property type="entry name" value="HIS_KIN"/>
    <property type="match status" value="1"/>
</dbReference>
<gene>
    <name evidence="10" type="ORF">C6Y53_11350</name>
</gene>
<feature type="modified residue" description="4-aspartylphosphate" evidence="6">
    <location>
        <position position="673"/>
    </location>
</feature>
<name>A0A2S0MQW8_9RHOB</name>
<dbReference type="SMART" id="SM00448">
    <property type="entry name" value="REC"/>
    <property type="match status" value="1"/>
</dbReference>
<organism evidence="10 11">
    <name type="scientific">Pukyongiella litopenaei</name>
    <dbReference type="NCBI Taxonomy" id="2605946"/>
    <lineage>
        <taxon>Bacteria</taxon>
        <taxon>Pseudomonadati</taxon>
        <taxon>Pseudomonadota</taxon>
        <taxon>Alphaproteobacteria</taxon>
        <taxon>Rhodobacterales</taxon>
        <taxon>Paracoccaceae</taxon>
        <taxon>Pukyongiella</taxon>
    </lineage>
</organism>
<keyword evidence="3 6" id="KW-0597">Phosphoprotein</keyword>
<dbReference type="PANTHER" id="PTHR43047:SF9">
    <property type="entry name" value="HISTIDINE KINASE"/>
    <property type="match status" value="1"/>
</dbReference>
<keyword evidence="7" id="KW-0175">Coiled coil</keyword>
<evidence type="ECO:0000256" key="3">
    <source>
        <dbReference type="ARBA" id="ARBA00022553"/>
    </source>
</evidence>
<dbReference type="Gene3D" id="3.40.50.2300">
    <property type="match status" value="1"/>
</dbReference>
<dbReference type="InterPro" id="IPR036097">
    <property type="entry name" value="HisK_dim/P_sf"/>
</dbReference>
<dbReference type="InterPro" id="IPR005467">
    <property type="entry name" value="His_kinase_dom"/>
</dbReference>
<dbReference type="KEGG" id="thas:C6Y53_11350"/>
<dbReference type="SUPFAM" id="SSF55874">
    <property type="entry name" value="ATPase domain of HSP90 chaperone/DNA topoisomerase II/histidine kinase"/>
    <property type="match status" value="1"/>
</dbReference>
<dbReference type="CDD" id="cd00075">
    <property type="entry name" value="HATPase"/>
    <property type="match status" value="1"/>
</dbReference>
<evidence type="ECO:0000256" key="5">
    <source>
        <dbReference type="ARBA" id="ARBA00022777"/>
    </source>
</evidence>
<dbReference type="Gene3D" id="3.30.565.10">
    <property type="entry name" value="Histidine kinase-like ATPase, C-terminal domain"/>
    <property type="match status" value="1"/>
</dbReference>
<proteinExistence type="predicted"/>
<dbReference type="GO" id="GO:0000155">
    <property type="term" value="F:phosphorelay sensor kinase activity"/>
    <property type="evidence" value="ECO:0007669"/>
    <property type="project" value="InterPro"/>
</dbReference>
<dbReference type="Pfam" id="PF02518">
    <property type="entry name" value="HATPase_c"/>
    <property type="match status" value="1"/>
</dbReference>
<evidence type="ECO:0000259" key="8">
    <source>
        <dbReference type="PROSITE" id="PS50109"/>
    </source>
</evidence>
<dbReference type="EMBL" id="CP027665">
    <property type="protein sequence ID" value="AVO38237.1"/>
    <property type="molecule type" value="Genomic_DNA"/>
</dbReference>
<dbReference type="GO" id="GO:0005886">
    <property type="term" value="C:plasma membrane"/>
    <property type="evidence" value="ECO:0007669"/>
    <property type="project" value="TreeGrafter"/>
</dbReference>
<feature type="domain" description="Histidine kinase" evidence="8">
    <location>
        <begin position="388"/>
        <end position="598"/>
    </location>
</feature>
<feature type="coiled-coil region" evidence="7">
    <location>
        <begin position="68"/>
        <end position="102"/>
    </location>
</feature>
<dbReference type="Gene3D" id="1.10.287.130">
    <property type="match status" value="1"/>
</dbReference>
<dbReference type="InterPro" id="IPR003661">
    <property type="entry name" value="HisK_dim/P_dom"/>
</dbReference>
<dbReference type="Pfam" id="PF00072">
    <property type="entry name" value="Response_reg"/>
    <property type="match status" value="1"/>
</dbReference>
<dbReference type="InterPro" id="IPR035965">
    <property type="entry name" value="PAS-like_dom_sf"/>
</dbReference>
<dbReference type="InterPro" id="IPR004358">
    <property type="entry name" value="Sig_transdc_His_kin-like_C"/>
</dbReference>
<dbReference type="Proteomes" id="UP000237655">
    <property type="component" value="Chromosome"/>
</dbReference>
<evidence type="ECO:0000313" key="10">
    <source>
        <dbReference type="EMBL" id="AVO38237.1"/>
    </source>
</evidence>
<protein>
    <recommendedName>
        <fullName evidence="2">histidine kinase</fullName>
        <ecNumber evidence="2">2.7.13.3</ecNumber>
    </recommendedName>
</protein>
<dbReference type="SUPFAM" id="SSF55785">
    <property type="entry name" value="PYP-like sensor domain (PAS domain)"/>
    <property type="match status" value="1"/>
</dbReference>
<keyword evidence="4" id="KW-0808">Transferase</keyword>
<dbReference type="InterPro" id="IPR001789">
    <property type="entry name" value="Sig_transdc_resp-reg_receiver"/>
</dbReference>
<dbReference type="Gene3D" id="3.30.450.20">
    <property type="entry name" value="PAS domain"/>
    <property type="match status" value="1"/>
</dbReference>
<feature type="domain" description="Response regulatory" evidence="9">
    <location>
        <begin position="622"/>
        <end position="738"/>
    </location>
</feature>
<dbReference type="PANTHER" id="PTHR43047">
    <property type="entry name" value="TWO-COMPONENT HISTIDINE PROTEIN KINASE"/>
    <property type="match status" value="1"/>
</dbReference>
<evidence type="ECO:0000313" key="11">
    <source>
        <dbReference type="Proteomes" id="UP000237655"/>
    </source>
</evidence>
<dbReference type="CDD" id="cd00082">
    <property type="entry name" value="HisKA"/>
    <property type="match status" value="1"/>
</dbReference>
<dbReference type="PRINTS" id="PR00344">
    <property type="entry name" value="BCTRLSENSOR"/>
</dbReference>
<evidence type="ECO:0000259" key="9">
    <source>
        <dbReference type="PROSITE" id="PS50110"/>
    </source>
</evidence>
<evidence type="ECO:0000256" key="2">
    <source>
        <dbReference type="ARBA" id="ARBA00012438"/>
    </source>
</evidence>
<evidence type="ECO:0000256" key="6">
    <source>
        <dbReference type="PROSITE-ProRule" id="PRU00169"/>
    </source>
</evidence>
<evidence type="ECO:0000256" key="7">
    <source>
        <dbReference type="SAM" id="Coils"/>
    </source>
</evidence>
<dbReference type="InterPro" id="IPR036890">
    <property type="entry name" value="HATPase_C_sf"/>
</dbReference>
<keyword evidence="11" id="KW-1185">Reference proteome</keyword>
<reference evidence="11" key="1">
    <citation type="submission" date="2018-03" db="EMBL/GenBank/DDBJ databases">
        <title>Genomic analysis of the strain SH-1 isolated from shrimp intestine.</title>
        <authorList>
            <person name="Kim Y.-S."/>
            <person name="Kim S.-E."/>
            <person name="Kim K.-H."/>
        </authorList>
    </citation>
    <scope>NUCLEOTIDE SEQUENCE [LARGE SCALE GENOMIC DNA]</scope>
    <source>
        <strain evidence="11">SH-1</strain>
    </source>
</reference>
<dbReference type="FunFam" id="3.30.565.10:FF:000049">
    <property type="entry name" value="Two-component sensor histidine kinase"/>
    <property type="match status" value="1"/>
</dbReference>
<dbReference type="SUPFAM" id="SSF47384">
    <property type="entry name" value="Homodimeric domain of signal transducing histidine kinase"/>
    <property type="match status" value="1"/>
</dbReference>
<evidence type="ECO:0000256" key="4">
    <source>
        <dbReference type="ARBA" id="ARBA00022679"/>
    </source>
</evidence>
<accession>A0A2S0MQW8</accession>
<comment type="catalytic activity">
    <reaction evidence="1">
        <text>ATP + protein L-histidine = ADP + protein N-phospho-L-histidine.</text>
        <dbReference type="EC" id="2.7.13.3"/>
    </reaction>
</comment>
<dbReference type="InterPro" id="IPR003594">
    <property type="entry name" value="HATPase_dom"/>
</dbReference>
<dbReference type="SMART" id="SM00388">
    <property type="entry name" value="HisKA"/>
    <property type="match status" value="1"/>
</dbReference>
<dbReference type="GO" id="GO:0009927">
    <property type="term" value="F:histidine phosphotransfer kinase activity"/>
    <property type="evidence" value="ECO:0007669"/>
    <property type="project" value="TreeGrafter"/>
</dbReference>
<evidence type="ECO:0000256" key="1">
    <source>
        <dbReference type="ARBA" id="ARBA00000085"/>
    </source>
</evidence>
<dbReference type="EC" id="2.7.13.3" evidence="2"/>
<sequence>MPMPESPPPVPILHPNEPQQRQLDKLQRIVEVLMRRVEASGEDSFNSYAHFQTAVALEAQVKARTRDLEEAVTLLNQSRARLAEAKAEAETARADLSNALEAVREGFALFAPDDRLIMSNRRFARMLPDVVGHITPGLLLEDYIRLVSQSSELVLSGGAIPEDWRRDRLHRLRQFHSDFVVELKGDRWIQVSQQRTPDGGTAILQTEVTDMVQLERQQRDKLLDDQARLIRATLDHINQGICIFDADDRLAAWNDQFFALMSPPMELMRTGTGFHRFVDHFTTAHIFRSLDEPQTVVDWVADRRNREPLCVEIQRNDGSILDVFTDRTPDGGVVICLTDVTKERAITAALHEVNETLEQRVKARTAEMQQARDAAERANTSKSRFLAAASHDLLQPLNAAKLFLSTLEETEMNEMQTDVTARVKSAFDSVETILGALLEISKLDAGTSATVSVFPLNRLLAPLREEFQAFAARKGLRFHVVDCGLDVESDASYLRRIIQNLASNAIAYTESGKVLVGARRRGSELLIEVHDTGPGIPTDQQERVFHEFQRIERQDAAPGMGLGLTIVRRACDLLGHRLTMESREGVGTRFAVHVPFRTPGPVSRAPQGIRVTTVATSLDGMIPLVIENEAEVRLGMMTLLDSWGASPIEATNLAEADELVQELGILPDVILADYHLDEGESGLQAIRSLRRVNGPIPAVLITANRSERLIARAEQEDVLLLYKPLQPVRLRTYLNTLQRPA</sequence>
<dbReference type="Pfam" id="PF12860">
    <property type="entry name" value="PAS_7"/>
    <property type="match status" value="2"/>
</dbReference>
<dbReference type="Pfam" id="PF00512">
    <property type="entry name" value="HisKA"/>
    <property type="match status" value="1"/>
</dbReference>
<dbReference type="CDD" id="cd00156">
    <property type="entry name" value="REC"/>
    <property type="match status" value="1"/>
</dbReference>
<dbReference type="AlphaFoldDB" id="A0A2S0MQW8"/>
<dbReference type="InterPro" id="IPR011006">
    <property type="entry name" value="CheY-like_superfamily"/>
</dbReference>